<gene>
    <name evidence="2" type="ORF">HPP92_015901</name>
    <name evidence="1" type="ORF">HPP92_016491</name>
</gene>
<sequence>MQTPNEEEGQIRISTANHSINHFFSFFSLPQEFSRGIGHSRKKIRFFPGNVEACEGEDELSDDYSQPGREEEEPNMEQLARVFGLQPRTDCVWFKQEGEMEDEATEKTTTAQEGS</sequence>
<dbReference type="AlphaFoldDB" id="A0A835USU6"/>
<comment type="caution">
    <text evidence="2">The sequence shown here is derived from an EMBL/GenBank/DDBJ whole genome shotgun (WGS) entry which is preliminary data.</text>
</comment>
<evidence type="ECO:0000313" key="2">
    <source>
        <dbReference type="EMBL" id="KAG0471355.1"/>
    </source>
</evidence>
<organism evidence="2 4">
    <name type="scientific">Vanilla planifolia</name>
    <name type="common">Vanilla</name>
    <dbReference type="NCBI Taxonomy" id="51239"/>
    <lineage>
        <taxon>Eukaryota</taxon>
        <taxon>Viridiplantae</taxon>
        <taxon>Streptophyta</taxon>
        <taxon>Embryophyta</taxon>
        <taxon>Tracheophyta</taxon>
        <taxon>Spermatophyta</taxon>
        <taxon>Magnoliopsida</taxon>
        <taxon>Liliopsida</taxon>
        <taxon>Asparagales</taxon>
        <taxon>Orchidaceae</taxon>
        <taxon>Vanilloideae</taxon>
        <taxon>Vanilleae</taxon>
        <taxon>Vanilla</taxon>
    </lineage>
</organism>
<dbReference type="EMBL" id="JADCNL010000008">
    <property type="protein sequence ID" value="KAG0469791.1"/>
    <property type="molecule type" value="Genomic_DNA"/>
</dbReference>
<dbReference type="Proteomes" id="UP000639772">
    <property type="component" value="Unassembled WGS sequence"/>
</dbReference>
<reference evidence="3 4" key="1">
    <citation type="journal article" date="2020" name="Nat. Food">
        <title>A phased Vanilla planifolia genome enables genetic improvement of flavour and production.</title>
        <authorList>
            <person name="Hasing T."/>
            <person name="Tang H."/>
            <person name="Brym M."/>
            <person name="Khazi F."/>
            <person name="Huang T."/>
            <person name="Chambers A.H."/>
        </authorList>
    </citation>
    <scope>NUCLEOTIDE SEQUENCE [LARGE SCALE GENOMIC DNA]</scope>
    <source>
        <tissue evidence="2">Leaf</tissue>
    </source>
</reference>
<name>A0A835USU6_VANPL</name>
<evidence type="ECO:0000313" key="1">
    <source>
        <dbReference type="EMBL" id="KAG0469791.1"/>
    </source>
</evidence>
<keyword evidence="3" id="KW-1185">Reference proteome</keyword>
<proteinExistence type="predicted"/>
<evidence type="ECO:0000313" key="4">
    <source>
        <dbReference type="Proteomes" id="UP000639772"/>
    </source>
</evidence>
<dbReference type="EMBL" id="JADCNM010000008">
    <property type="protein sequence ID" value="KAG0471355.1"/>
    <property type="molecule type" value="Genomic_DNA"/>
</dbReference>
<dbReference type="Proteomes" id="UP000636800">
    <property type="component" value="Unassembled WGS sequence"/>
</dbReference>
<evidence type="ECO:0000313" key="3">
    <source>
        <dbReference type="Proteomes" id="UP000636800"/>
    </source>
</evidence>
<accession>A0A835USU6</accession>
<protein>
    <submittedName>
        <fullName evidence="2">Uncharacterized protein</fullName>
    </submittedName>
</protein>
<dbReference type="OrthoDB" id="6159439at2759"/>